<organism evidence="3 4">
    <name type="scientific">Cymbomonas tetramitiformis</name>
    <dbReference type="NCBI Taxonomy" id="36881"/>
    <lineage>
        <taxon>Eukaryota</taxon>
        <taxon>Viridiplantae</taxon>
        <taxon>Chlorophyta</taxon>
        <taxon>Pyramimonadophyceae</taxon>
        <taxon>Pyramimonadales</taxon>
        <taxon>Pyramimonadaceae</taxon>
        <taxon>Cymbomonas</taxon>
    </lineage>
</organism>
<dbReference type="EMBL" id="LGRX02006350">
    <property type="protein sequence ID" value="KAK3276861.1"/>
    <property type="molecule type" value="Genomic_DNA"/>
</dbReference>
<evidence type="ECO:0000256" key="1">
    <source>
        <dbReference type="SAM" id="MobiDB-lite"/>
    </source>
</evidence>
<accession>A0AAE0GG75</accession>
<keyword evidence="4" id="KW-1185">Reference proteome</keyword>
<proteinExistence type="predicted"/>
<evidence type="ECO:0000313" key="3">
    <source>
        <dbReference type="EMBL" id="KAK3276861.1"/>
    </source>
</evidence>
<sequence>MDEEKRLKHVTDNAKIEIEEDMASVLTQAISGSKTVGDGVETVLLQKVLPKVVIQDPAQKDSEESPSSSNNHLETARVWVSLLFYITKAKQESEKDAERGDGLIQHAAALLVKNLGIPKTPGDVADFLKLLIAISRQNVEGALKANALQHVVPMQVKLVIKLLKATGSLHQHFMRAVDIANRAKDDTNKAQTFREMLHELNGRMDGEIHMRKLNELLLQLDFDFIDEQRVMILSAVGQDHKSGFISIERAMEPIKRQAQMLTLEVLEQVKMSWSHCLITLFAGAAFVLLIMLFLFLGIKSFSTLAAYNGENVQQAKSTKPVERKSRLNIMKKTKNKTPAADQAEAILKNIVCPPRATKSGVNDDDKEDAVEVRSPVQQQPGAPPHYNVNDSAARPASTPWGGANPLQQHHKATEALRMQQEFPELGKEVILSVPRSSSVTSYPLSASATFRHRVFCIYAVARGVLEIGFQAKVPVLC</sequence>
<feature type="region of interest" description="Disordered" evidence="1">
    <location>
        <begin position="316"/>
        <end position="339"/>
    </location>
</feature>
<keyword evidence="2" id="KW-1133">Transmembrane helix</keyword>
<gene>
    <name evidence="3" type="ORF">CYMTET_15095</name>
</gene>
<keyword evidence="2" id="KW-0812">Transmembrane</keyword>
<reference evidence="3 4" key="1">
    <citation type="journal article" date="2015" name="Genome Biol. Evol.">
        <title>Comparative Genomics of a Bacterivorous Green Alga Reveals Evolutionary Causalities and Consequences of Phago-Mixotrophic Mode of Nutrition.</title>
        <authorList>
            <person name="Burns J.A."/>
            <person name="Paasch A."/>
            <person name="Narechania A."/>
            <person name="Kim E."/>
        </authorList>
    </citation>
    <scope>NUCLEOTIDE SEQUENCE [LARGE SCALE GENOMIC DNA]</scope>
    <source>
        <strain evidence="3 4">PLY_AMNH</strain>
    </source>
</reference>
<evidence type="ECO:0000256" key="2">
    <source>
        <dbReference type="SAM" id="Phobius"/>
    </source>
</evidence>
<name>A0AAE0GG75_9CHLO</name>
<feature type="transmembrane region" description="Helical" evidence="2">
    <location>
        <begin position="276"/>
        <end position="298"/>
    </location>
</feature>
<keyword evidence="2" id="KW-0472">Membrane</keyword>
<evidence type="ECO:0000313" key="4">
    <source>
        <dbReference type="Proteomes" id="UP001190700"/>
    </source>
</evidence>
<dbReference type="Proteomes" id="UP001190700">
    <property type="component" value="Unassembled WGS sequence"/>
</dbReference>
<feature type="region of interest" description="Disordered" evidence="1">
    <location>
        <begin position="355"/>
        <end position="406"/>
    </location>
</feature>
<dbReference type="AlphaFoldDB" id="A0AAE0GG75"/>
<comment type="caution">
    <text evidence="3">The sequence shown here is derived from an EMBL/GenBank/DDBJ whole genome shotgun (WGS) entry which is preliminary data.</text>
</comment>
<protein>
    <submittedName>
        <fullName evidence="3">Uncharacterized protein</fullName>
    </submittedName>
</protein>